<proteinExistence type="predicted"/>
<name>A0A9D4M4F4_DREPO</name>
<sequence>MTYDLHGSWEDVTGHNSPLLPHSGETGNQRYLNMVGFRNIHMEYREKENTVRIKTTSALILFKQ</sequence>
<gene>
    <name evidence="2" type="ORF">DPMN_032571</name>
</gene>
<feature type="region of interest" description="Disordered" evidence="1">
    <location>
        <begin position="1"/>
        <end position="25"/>
    </location>
</feature>
<evidence type="ECO:0000313" key="2">
    <source>
        <dbReference type="EMBL" id="KAH3869406.1"/>
    </source>
</evidence>
<dbReference type="Gene3D" id="3.20.20.80">
    <property type="entry name" value="Glycosidases"/>
    <property type="match status" value="1"/>
</dbReference>
<reference evidence="2" key="2">
    <citation type="submission" date="2020-11" db="EMBL/GenBank/DDBJ databases">
        <authorList>
            <person name="McCartney M.A."/>
            <person name="Auch B."/>
            <person name="Kono T."/>
            <person name="Mallez S."/>
            <person name="Becker A."/>
            <person name="Gohl D.M."/>
            <person name="Silverstein K.A.T."/>
            <person name="Koren S."/>
            <person name="Bechman K.B."/>
            <person name="Herman A."/>
            <person name="Abrahante J.E."/>
            <person name="Garbe J."/>
        </authorList>
    </citation>
    <scope>NUCLEOTIDE SEQUENCE</scope>
    <source>
        <strain evidence="2">Duluth1</strain>
        <tissue evidence="2">Whole animal</tissue>
    </source>
</reference>
<organism evidence="2 3">
    <name type="scientific">Dreissena polymorpha</name>
    <name type="common">Zebra mussel</name>
    <name type="synonym">Mytilus polymorpha</name>
    <dbReference type="NCBI Taxonomy" id="45954"/>
    <lineage>
        <taxon>Eukaryota</taxon>
        <taxon>Metazoa</taxon>
        <taxon>Spiralia</taxon>
        <taxon>Lophotrochozoa</taxon>
        <taxon>Mollusca</taxon>
        <taxon>Bivalvia</taxon>
        <taxon>Autobranchia</taxon>
        <taxon>Heteroconchia</taxon>
        <taxon>Euheterodonta</taxon>
        <taxon>Imparidentia</taxon>
        <taxon>Neoheterodontei</taxon>
        <taxon>Myida</taxon>
        <taxon>Dreissenoidea</taxon>
        <taxon>Dreissenidae</taxon>
        <taxon>Dreissena</taxon>
    </lineage>
</organism>
<dbReference type="SUPFAM" id="SSF51445">
    <property type="entry name" value="(Trans)glycosidases"/>
    <property type="match status" value="1"/>
</dbReference>
<evidence type="ECO:0000256" key="1">
    <source>
        <dbReference type="SAM" id="MobiDB-lite"/>
    </source>
</evidence>
<dbReference type="InterPro" id="IPR017853">
    <property type="entry name" value="GH"/>
</dbReference>
<protein>
    <submittedName>
        <fullName evidence="2">Uncharacterized protein</fullName>
    </submittedName>
</protein>
<comment type="caution">
    <text evidence="2">The sequence shown here is derived from an EMBL/GenBank/DDBJ whole genome shotgun (WGS) entry which is preliminary data.</text>
</comment>
<dbReference type="Proteomes" id="UP000828390">
    <property type="component" value="Unassembled WGS sequence"/>
</dbReference>
<dbReference type="AlphaFoldDB" id="A0A9D4M4F4"/>
<keyword evidence="3" id="KW-1185">Reference proteome</keyword>
<dbReference type="EMBL" id="JAIWYP010000002">
    <property type="protein sequence ID" value="KAH3869406.1"/>
    <property type="molecule type" value="Genomic_DNA"/>
</dbReference>
<accession>A0A9D4M4F4</accession>
<evidence type="ECO:0000313" key="3">
    <source>
        <dbReference type="Proteomes" id="UP000828390"/>
    </source>
</evidence>
<reference evidence="2" key="1">
    <citation type="journal article" date="2019" name="bioRxiv">
        <title>The Genome of the Zebra Mussel, Dreissena polymorpha: A Resource for Invasive Species Research.</title>
        <authorList>
            <person name="McCartney M.A."/>
            <person name="Auch B."/>
            <person name="Kono T."/>
            <person name="Mallez S."/>
            <person name="Zhang Y."/>
            <person name="Obille A."/>
            <person name="Becker A."/>
            <person name="Abrahante J.E."/>
            <person name="Garbe J."/>
            <person name="Badalamenti J.P."/>
            <person name="Herman A."/>
            <person name="Mangelson H."/>
            <person name="Liachko I."/>
            <person name="Sullivan S."/>
            <person name="Sone E.D."/>
            <person name="Koren S."/>
            <person name="Silverstein K.A.T."/>
            <person name="Beckman K.B."/>
            <person name="Gohl D.M."/>
        </authorList>
    </citation>
    <scope>NUCLEOTIDE SEQUENCE</scope>
    <source>
        <strain evidence="2">Duluth1</strain>
        <tissue evidence="2">Whole animal</tissue>
    </source>
</reference>